<evidence type="ECO:0000313" key="4">
    <source>
        <dbReference type="Proteomes" id="UP000321617"/>
    </source>
</evidence>
<protein>
    <submittedName>
        <fullName evidence="3">Cytosine/adenosine deaminase-related metal-dependent hydrolase</fullName>
    </submittedName>
</protein>
<keyword evidence="4" id="KW-1185">Reference proteome</keyword>
<reference evidence="3 4" key="1">
    <citation type="journal article" date="2013" name="Stand. Genomic Sci.">
        <title>Genomic Encyclopedia of Type Strains, Phase I: The one thousand microbial genomes (KMG-I) project.</title>
        <authorList>
            <person name="Kyrpides N.C."/>
            <person name="Woyke T."/>
            <person name="Eisen J.A."/>
            <person name="Garrity G."/>
            <person name="Lilburn T.G."/>
            <person name="Beck B.J."/>
            <person name="Whitman W.B."/>
            <person name="Hugenholtz P."/>
            <person name="Klenk H.P."/>
        </authorList>
    </citation>
    <scope>NUCLEOTIDE SEQUENCE [LARGE SCALE GENOMIC DNA]</scope>
    <source>
        <strain evidence="3 4">DSM 45044</strain>
    </source>
</reference>
<dbReference type="Gene3D" id="2.30.40.10">
    <property type="entry name" value="Urease, subunit C, domain 1"/>
    <property type="match status" value="1"/>
</dbReference>
<dbReference type="InterPro" id="IPR032466">
    <property type="entry name" value="Metal_Hydrolase"/>
</dbReference>
<dbReference type="PANTHER" id="PTHR43794:SF11">
    <property type="entry name" value="AMIDOHYDROLASE-RELATED DOMAIN-CONTAINING PROTEIN"/>
    <property type="match status" value="1"/>
</dbReference>
<proteinExistence type="predicted"/>
<dbReference type="Gene3D" id="3.20.20.140">
    <property type="entry name" value="Metal-dependent hydrolases"/>
    <property type="match status" value="1"/>
</dbReference>
<accession>A0A562UXU5</accession>
<organism evidence="3 4">
    <name type="scientific">Stackebrandtia albiflava</name>
    <dbReference type="NCBI Taxonomy" id="406432"/>
    <lineage>
        <taxon>Bacteria</taxon>
        <taxon>Bacillati</taxon>
        <taxon>Actinomycetota</taxon>
        <taxon>Actinomycetes</taxon>
        <taxon>Glycomycetales</taxon>
        <taxon>Glycomycetaceae</taxon>
        <taxon>Stackebrandtia</taxon>
    </lineage>
</organism>
<dbReference type="PANTHER" id="PTHR43794">
    <property type="entry name" value="AMINOHYDROLASE SSNA-RELATED"/>
    <property type="match status" value="1"/>
</dbReference>
<dbReference type="AlphaFoldDB" id="A0A562UXU5"/>
<dbReference type="OrthoDB" id="3189065at2"/>
<gene>
    <name evidence="3" type="ORF">LX16_3881</name>
</gene>
<dbReference type="InterPro" id="IPR006680">
    <property type="entry name" value="Amidohydro-rel"/>
</dbReference>
<dbReference type="Proteomes" id="UP000321617">
    <property type="component" value="Unassembled WGS sequence"/>
</dbReference>
<keyword evidence="1 3" id="KW-0378">Hydrolase</keyword>
<name>A0A562UXU5_9ACTN</name>
<evidence type="ECO:0000313" key="3">
    <source>
        <dbReference type="EMBL" id="TWJ10464.1"/>
    </source>
</evidence>
<dbReference type="GO" id="GO:0016810">
    <property type="term" value="F:hydrolase activity, acting on carbon-nitrogen (but not peptide) bonds"/>
    <property type="evidence" value="ECO:0007669"/>
    <property type="project" value="InterPro"/>
</dbReference>
<evidence type="ECO:0000256" key="1">
    <source>
        <dbReference type="ARBA" id="ARBA00022801"/>
    </source>
</evidence>
<dbReference type="Pfam" id="PF01979">
    <property type="entry name" value="Amidohydro_1"/>
    <property type="match status" value="1"/>
</dbReference>
<dbReference type="InterPro" id="IPR011059">
    <property type="entry name" value="Metal-dep_hydrolase_composite"/>
</dbReference>
<dbReference type="SUPFAM" id="SSF51556">
    <property type="entry name" value="Metallo-dependent hydrolases"/>
    <property type="match status" value="1"/>
</dbReference>
<feature type="domain" description="Amidohydrolase-related" evidence="2">
    <location>
        <begin position="51"/>
        <end position="408"/>
    </location>
</feature>
<sequence length="414" mass="43201">MTTIYRASVVLPVDSAPIRDGGVAVADGRITAVGPVALLPRADEVVEFDGILTPGLVNAHTHLCFSAYADHYGNGKEFFEWIQDFARRNPSMSAQDWYDSAQAGVDGSLRNGVTGLADVVTPPASLPALLGSGMAGTLYLEACFIDDARWETERVEYLAVLDQALTTAGADMRLGVSPHTLYTLGRAVGADLAGLARERGIRLHPHLAETLHEDAYVRTATGPFADMNRKLAAGFELLAGGCGTSPATEMDRWGLLGPDSHVAHGVHLDAADRALLRAHGTHVAMCPRSNARLGAGEPPVAAHRAEGNPVAVGTDSLASSPDLDVAAELPELRRIALAQGDDGDGLDEWLVTAATMGGARAMGRTDFGTLTVGGRADLAVFDVPTDGDPYAALVSDAAGACRATVLAGRLITHA</sequence>
<dbReference type="EMBL" id="VLLL01000007">
    <property type="protein sequence ID" value="TWJ10464.1"/>
    <property type="molecule type" value="Genomic_DNA"/>
</dbReference>
<dbReference type="RefSeq" id="WP_147141017.1">
    <property type="nucleotide sequence ID" value="NZ_BAABIJ010000003.1"/>
</dbReference>
<comment type="caution">
    <text evidence="3">The sequence shown here is derived from an EMBL/GenBank/DDBJ whole genome shotgun (WGS) entry which is preliminary data.</text>
</comment>
<evidence type="ECO:0000259" key="2">
    <source>
        <dbReference type="Pfam" id="PF01979"/>
    </source>
</evidence>
<dbReference type="InterPro" id="IPR050287">
    <property type="entry name" value="MTA/SAH_deaminase"/>
</dbReference>
<dbReference type="SUPFAM" id="SSF51338">
    <property type="entry name" value="Composite domain of metallo-dependent hydrolases"/>
    <property type="match status" value="2"/>
</dbReference>